<reference evidence="4" key="1">
    <citation type="journal article" date="2015" name="MBio">
        <title>Genome-Resolved Metagenomic Analysis Reveals Roles for Candidate Phyla and Other Microbial Community Members in Biogeochemical Transformations in Oil Reservoirs.</title>
        <authorList>
            <person name="Hu P."/>
            <person name="Tom L."/>
            <person name="Singh A."/>
            <person name="Thomas B.C."/>
            <person name="Baker B.J."/>
            <person name="Piceno Y.M."/>
            <person name="Andersen G.L."/>
            <person name="Banfield J.F."/>
        </authorList>
    </citation>
    <scope>NUCLEOTIDE SEQUENCE [LARGE SCALE GENOMIC DNA]</scope>
</reference>
<dbReference type="AlphaFoldDB" id="A0A117M0E6"/>
<dbReference type="Proteomes" id="UP000053860">
    <property type="component" value="Unassembled WGS sequence"/>
</dbReference>
<protein>
    <recommendedName>
        <fullName evidence="2">Transposase IS4-like domain-containing protein</fullName>
    </recommendedName>
</protein>
<name>A0A117M0E6_9BACT</name>
<evidence type="ECO:0000313" key="3">
    <source>
        <dbReference type="EMBL" id="KUK77514.1"/>
    </source>
</evidence>
<dbReference type="Pfam" id="PF01609">
    <property type="entry name" value="DDE_Tnp_1"/>
    <property type="match status" value="1"/>
</dbReference>
<gene>
    <name evidence="3" type="ORF">XD92_0770</name>
</gene>
<dbReference type="EMBL" id="LGGN01000127">
    <property type="protein sequence ID" value="KUK77514.1"/>
    <property type="molecule type" value="Genomic_DNA"/>
</dbReference>
<dbReference type="GO" id="GO:0006313">
    <property type="term" value="P:DNA transposition"/>
    <property type="evidence" value="ECO:0007669"/>
    <property type="project" value="InterPro"/>
</dbReference>
<dbReference type="InterPro" id="IPR002559">
    <property type="entry name" value="Transposase_11"/>
</dbReference>
<dbReference type="GO" id="GO:0004803">
    <property type="term" value="F:transposase activity"/>
    <property type="evidence" value="ECO:0007669"/>
    <property type="project" value="InterPro"/>
</dbReference>
<sequence>MSLLMGTFVSINRCTMRKGRPVSASTQYKMIVHTNGRQRYASTKPYTIDEGGVKRYTYKHWGTLDENNRFHPNTTYLYAPIEERQKLIFPKDWDLSEIEILSGTKHRGRIAYDAQDVDRQYGPTWLLNQVAAKSGLTDDLRKVFAGNMEMVNDILTLAYFPFIDNLSYNQLSLWQREVKSPSERDLNSVNITRLAQSITEQNRMDLFRCRAARLEKEDLCAVDSTSISTYGFNLVDIRWGKNKERLPLRQTVEVVVYSLTTHMPIYYKELPGNMPDARTVELIMTELGHAGFKNLVLITDRGYESMKNIELYISKGQKVITSVKVSQGDVLKKIKEIDMSRGYPEGMSMARKENLYYAQYDIDYAVKGYGNNAIKADKYRLNLYFNPEKRAAAMCDIQHAVDEQAEAIEEIIASKKPVVDKNDIKKRFNMLNIKFGQDGCVTSYEVNREKQDSMLLTAGFFASKTIGVDFDPLTAKDNYGMRDEQEKVFALQKGPLGQDRLKTWSEASKHGRMFICFVGLILASYVRFQWRKNETLNKKFSSTEAILAEMRTIRCIEHRGRLKFITPFVGAQVDICKAFGFTIPDGCAPVYMSKAKPMSGKRGRPAKPKTERQDF</sequence>
<proteinExistence type="predicted"/>
<feature type="domain" description="Transposase IS4-like" evidence="2">
    <location>
        <begin position="216"/>
        <end position="356"/>
    </location>
</feature>
<evidence type="ECO:0000256" key="1">
    <source>
        <dbReference type="SAM" id="MobiDB-lite"/>
    </source>
</evidence>
<feature type="region of interest" description="Disordered" evidence="1">
    <location>
        <begin position="594"/>
        <end position="615"/>
    </location>
</feature>
<organism evidence="3 4">
    <name type="scientific">Proteiniphilum acetatigenes</name>
    <dbReference type="NCBI Taxonomy" id="294710"/>
    <lineage>
        <taxon>Bacteria</taxon>
        <taxon>Pseudomonadati</taxon>
        <taxon>Bacteroidota</taxon>
        <taxon>Bacteroidia</taxon>
        <taxon>Bacteroidales</taxon>
        <taxon>Dysgonomonadaceae</taxon>
        <taxon>Proteiniphilum</taxon>
    </lineage>
</organism>
<comment type="caution">
    <text evidence="3">The sequence shown here is derived from an EMBL/GenBank/DDBJ whole genome shotgun (WGS) entry which is preliminary data.</text>
</comment>
<dbReference type="GO" id="GO:0003677">
    <property type="term" value="F:DNA binding"/>
    <property type="evidence" value="ECO:0007669"/>
    <property type="project" value="InterPro"/>
</dbReference>
<accession>A0A117M0E6</accession>
<evidence type="ECO:0000259" key="2">
    <source>
        <dbReference type="Pfam" id="PF01609"/>
    </source>
</evidence>
<dbReference type="PANTHER" id="PTHR34614">
    <property type="match status" value="1"/>
</dbReference>
<evidence type="ECO:0000313" key="4">
    <source>
        <dbReference type="Proteomes" id="UP000053860"/>
    </source>
</evidence>
<dbReference type="PANTHER" id="PTHR34614:SF2">
    <property type="entry name" value="TRANSPOSASE IS4-LIKE DOMAIN-CONTAINING PROTEIN"/>
    <property type="match status" value="1"/>
</dbReference>